<keyword evidence="4" id="KW-0032">Aminotransferase</keyword>
<protein>
    <submittedName>
        <fullName evidence="4">L-glutamine:scyllo-inosose aminotransferase</fullName>
        <ecNumber evidence="4">2.6.1.50</ecNumber>
    </submittedName>
</protein>
<evidence type="ECO:0000313" key="5">
    <source>
        <dbReference type="Proteomes" id="UP000315003"/>
    </source>
</evidence>
<dbReference type="OrthoDB" id="257609at2"/>
<sequence length="398" mass="43223">MERRTQIAGSPAPPENARRICLGKIEKSFLLRNSFEPFSLNTTASLPLPAWPPQWPEIQQAVLDCLSSQHWADYRGPAAEQLAGNLAKRAGTESCRLMSSGSIGVETSLRSLGLPTGSRVALCGYDYPGNFRAIELAGFRPLLIDAATHNFSLAPAPLREVPAEELAAVLVSHLYGIPAEIQSIAAICQEKGWRLIEDACQVPGMTIAGKPAGSWGDCGVFSFGGNKPLTAGSGGALLSSDAAIAATWSRLLDRPSDALPIGELPAAALNAQLPRLDDCNQIRNHCTRQLIEQVPWIAGATEKRSPLQSQSAFTQYKLALQCESRTEVMDQLRELGIPAGPGYRSMHRSSQRRCDRWGDLPNCQELEQSLCLIDQRVLLCQGQAREQLIDALNRRSCT</sequence>
<proteinExistence type="inferred from homology"/>
<evidence type="ECO:0000313" key="4">
    <source>
        <dbReference type="EMBL" id="QDT58662.1"/>
    </source>
</evidence>
<dbReference type="AlphaFoldDB" id="A0A517SRA1"/>
<dbReference type="InterPro" id="IPR000653">
    <property type="entry name" value="DegT/StrS_aminotransferase"/>
</dbReference>
<name>A0A517SRA1_9BACT</name>
<keyword evidence="5" id="KW-1185">Reference proteome</keyword>
<gene>
    <name evidence="4" type="primary">stsC</name>
    <name evidence="4" type="ORF">SV7mr_11550</name>
</gene>
<keyword evidence="4" id="KW-0808">Transferase</keyword>
<dbReference type="Pfam" id="PF01041">
    <property type="entry name" value="DegT_DnrJ_EryC1"/>
    <property type="match status" value="1"/>
</dbReference>
<dbReference type="GO" id="GO:0030170">
    <property type="term" value="F:pyridoxal phosphate binding"/>
    <property type="evidence" value="ECO:0007669"/>
    <property type="project" value="TreeGrafter"/>
</dbReference>
<dbReference type="GO" id="GO:0047310">
    <property type="term" value="F:glutamine-scyllo-inositol transaminase activity"/>
    <property type="evidence" value="ECO:0007669"/>
    <property type="project" value="UniProtKB-EC"/>
</dbReference>
<accession>A0A517SRA1</accession>
<organism evidence="4 5">
    <name type="scientific">Stieleria bergensis</name>
    <dbReference type="NCBI Taxonomy" id="2528025"/>
    <lineage>
        <taxon>Bacteria</taxon>
        <taxon>Pseudomonadati</taxon>
        <taxon>Planctomycetota</taxon>
        <taxon>Planctomycetia</taxon>
        <taxon>Pirellulales</taxon>
        <taxon>Pirellulaceae</taxon>
        <taxon>Stieleria</taxon>
    </lineage>
</organism>
<reference evidence="4 5" key="1">
    <citation type="submission" date="2019-02" db="EMBL/GenBank/DDBJ databases">
        <title>Deep-cultivation of Planctomycetes and their phenomic and genomic characterization uncovers novel biology.</title>
        <authorList>
            <person name="Wiegand S."/>
            <person name="Jogler M."/>
            <person name="Boedeker C."/>
            <person name="Pinto D."/>
            <person name="Vollmers J."/>
            <person name="Rivas-Marin E."/>
            <person name="Kohn T."/>
            <person name="Peeters S.H."/>
            <person name="Heuer A."/>
            <person name="Rast P."/>
            <person name="Oberbeckmann S."/>
            <person name="Bunk B."/>
            <person name="Jeske O."/>
            <person name="Meyerdierks A."/>
            <person name="Storesund J.E."/>
            <person name="Kallscheuer N."/>
            <person name="Luecker S."/>
            <person name="Lage O.M."/>
            <person name="Pohl T."/>
            <person name="Merkel B.J."/>
            <person name="Hornburger P."/>
            <person name="Mueller R.-W."/>
            <person name="Bruemmer F."/>
            <person name="Labrenz M."/>
            <person name="Spormann A.M."/>
            <person name="Op den Camp H."/>
            <person name="Overmann J."/>
            <person name="Amann R."/>
            <person name="Jetten M.S.M."/>
            <person name="Mascher T."/>
            <person name="Medema M.H."/>
            <person name="Devos D.P."/>
            <person name="Kaster A.-K."/>
            <person name="Ovreas L."/>
            <person name="Rohde M."/>
            <person name="Galperin M.Y."/>
            <person name="Jogler C."/>
        </authorList>
    </citation>
    <scope>NUCLEOTIDE SEQUENCE [LARGE SCALE GENOMIC DNA]</scope>
    <source>
        <strain evidence="4 5">SV_7m_r</strain>
    </source>
</reference>
<dbReference type="Gene3D" id="3.40.640.10">
    <property type="entry name" value="Type I PLP-dependent aspartate aminotransferase-like (Major domain)"/>
    <property type="match status" value="1"/>
</dbReference>
<keyword evidence="1 3" id="KW-0663">Pyridoxal phosphate</keyword>
<dbReference type="InterPro" id="IPR015421">
    <property type="entry name" value="PyrdxlP-dep_Trfase_major"/>
</dbReference>
<comment type="similarity">
    <text evidence="2 3">Belongs to the DegT/DnrJ/EryC1 family.</text>
</comment>
<dbReference type="Proteomes" id="UP000315003">
    <property type="component" value="Chromosome"/>
</dbReference>
<dbReference type="PANTHER" id="PTHR30244:SF36">
    <property type="entry name" value="3-OXO-GLUCOSE-6-PHOSPHATE:GLUTAMATE AMINOTRANSFERASE"/>
    <property type="match status" value="1"/>
</dbReference>
<evidence type="ECO:0000256" key="3">
    <source>
        <dbReference type="RuleBase" id="RU004508"/>
    </source>
</evidence>
<dbReference type="SUPFAM" id="SSF53383">
    <property type="entry name" value="PLP-dependent transferases"/>
    <property type="match status" value="1"/>
</dbReference>
<dbReference type="InterPro" id="IPR015422">
    <property type="entry name" value="PyrdxlP-dep_Trfase_small"/>
</dbReference>
<evidence type="ECO:0000256" key="2">
    <source>
        <dbReference type="ARBA" id="ARBA00037999"/>
    </source>
</evidence>
<dbReference type="GO" id="GO:0000271">
    <property type="term" value="P:polysaccharide biosynthetic process"/>
    <property type="evidence" value="ECO:0007669"/>
    <property type="project" value="TreeGrafter"/>
</dbReference>
<dbReference type="InterPro" id="IPR015424">
    <property type="entry name" value="PyrdxlP-dep_Trfase"/>
</dbReference>
<evidence type="ECO:0000256" key="1">
    <source>
        <dbReference type="ARBA" id="ARBA00022898"/>
    </source>
</evidence>
<dbReference type="EMBL" id="CP036272">
    <property type="protein sequence ID" value="QDT58662.1"/>
    <property type="molecule type" value="Genomic_DNA"/>
</dbReference>
<dbReference type="PANTHER" id="PTHR30244">
    <property type="entry name" value="TRANSAMINASE"/>
    <property type="match status" value="1"/>
</dbReference>
<dbReference type="EC" id="2.6.1.50" evidence="4"/>
<dbReference type="Gene3D" id="3.90.1150.10">
    <property type="entry name" value="Aspartate Aminotransferase, domain 1"/>
    <property type="match status" value="1"/>
</dbReference>